<dbReference type="GO" id="GO:0005737">
    <property type="term" value="C:cytoplasm"/>
    <property type="evidence" value="ECO:0007669"/>
    <property type="project" value="UniProtKB-SubCell"/>
</dbReference>
<dbReference type="HAMAP" id="MF_00009">
    <property type="entry name" value="Endoribonucl_YbeY"/>
    <property type="match status" value="1"/>
</dbReference>
<keyword evidence="7" id="KW-0698">rRNA processing</keyword>
<dbReference type="GO" id="GO:0006364">
    <property type="term" value="P:rRNA processing"/>
    <property type="evidence" value="ECO:0007669"/>
    <property type="project" value="UniProtKB-UniRule"/>
</dbReference>
<evidence type="ECO:0000256" key="6">
    <source>
        <dbReference type="ARBA" id="ARBA00022833"/>
    </source>
</evidence>
<dbReference type="PATRIC" id="fig|1618334.3.peg.867"/>
<evidence type="ECO:0000256" key="3">
    <source>
        <dbReference type="ARBA" id="ARBA00022723"/>
    </source>
</evidence>
<feature type="binding site" evidence="7">
    <location>
        <position position="107"/>
    </location>
    <ligand>
        <name>Zn(2+)</name>
        <dbReference type="ChEBI" id="CHEBI:29105"/>
        <note>catalytic</note>
    </ligand>
</feature>
<dbReference type="PANTHER" id="PTHR46986">
    <property type="entry name" value="ENDORIBONUCLEASE YBEY, CHLOROPLASTIC"/>
    <property type="match status" value="1"/>
</dbReference>
<keyword evidence="4 7" id="KW-0255">Endonuclease</keyword>
<dbReference type="GO" id="GO:0004222">
    <property type="term" value="F:metalloendopeptidase activity"/>
    <property type="evidence" value="ECO:0007669"/>
    <property type="project" value="InterPro"/>
</dbReference>
<dbReference type="GO" id="GO:0008270">
    <property type="term" value="F:zinc ion binding"/>
    <property type="evidence" value="ECO:0007669"/>
    <property type="project" value="UniProtKB-UniRule"/>
</dbReference>
<proteinExistence type="inferred from homology"/>
<dbReference type="InterPro" id="IPR023091">
    <property type="entry name" value="MetalPrtase_cat_dom_sf_prd"/>
</dbReference>
<keyword evidence="6 7" id="KW-0862">Zinc</keyword>
<dbReference type="Proteomes" id="UP000033934">
    <property type="component" value="Unassembled WGS sequence"/>
</dbReference>
<keyword evidence="2 7" id="KW-0540">Nuclease</keyword>
<protein>
    <recommendedName>
        <fullName evidence="7">Endoribonuclease YbeY</fullName>
        <ecNumber evidence="7">3.1.-.-</ecNumber>
    </recommendedName>
</protein>
<dbReference type="Pfam" id="PF02130">
    <property type="entry name" value="YbeY"/>
    <property type="match status" value="1"/>
</dbReference>
<reference evidence="8 9" key="1">
    <citation type="journal article" date="2015" name="Nature">
        <title>rRNA introns, odd ribosomes, and small enigmatic genomes across a large radiation of phyla.</title>
        <authorList>
            <person name="Brown C.T."/>
            <person name="Hug L.A."/>
            <person name="Thomas B.C."/>
            <person name="Sharon I."/>
            <person name="Castelle C.J."/>
            <person name="Singh A."/>
            <person name="Wilkins M.J."/>
            <person name="Williams K.H."/>
            <person name="Banfield J.F."/>
        </authorList>
    </citation>
    <scope>NUCLEOTIDE SEQUENCE [LARGE SCALE GENOMIC DNA]</scope>
</reference>
<dbReference type="EC" id="3.1.-.-" evidence="7"/>
<keyword evidence="7" id="KW-0690">Ribosome biogenesis</keyword>
<dbReference type="NCBIfam" id="TIGR00043">
    <property type="entry name" value="rRNA maturation RNase YbeY"/>
    <property type="match status" value="1"/>
</dbReference>
<evidence type="ECO:0000256" key="7">
    <source>
        <dbReference type="HAMAP-Rule" id="MF_00009"/>
    </source>
</evidence>
<keyword evidence="5 7" id="KW-0378">Hydrolase</keyword>
<feature type="binding site" evidence="7">
    <location>
        <position position="117"/>
    </location>
    <ligand>
        <name>Zn(2+)</name>
        <dbReference type="ChEBI" id="CHEBI:29105"/>
        <note>catalytic</note>
    </ligand>
</feature>
<gene>
    <name evidence="7" type="primary">ybeY</name>
    <name evidence="8" type="ORF">UT11_C0070G0007</name>
</gene>
<feature type="binding site" evidence="7">
    <location>
        <position position="111"/>
    </location>
    <ligand>
        <name>Zn(2+)</name>
        <dbReference type="ChEBI" id="CHEBI:29105"/>
        <note>catalytic</note>
    </ligand>
</feature>
<evidence type="ECO:0000256" key="2">
    <source>
        <dbReference type="ARBA" id="ARBA00022722"/>
    </source>
</evidence>
<dbReference type="InterPro" id="IPR002036">
    <property type="entry name" value="YbeY"/>
</dbReference>
<dbReference type="EMBL" id="LBVO01000070">
    <property type="protein sequence ID" value="KKQ86456.1"/>
    <property type="molecule type" value="Genomic_DNA"/>
</dbReference>
<organism evidence="8 9">
    <name type="scientific">Berkelbacteria bacterium GW2011_GWA2_38_9</name>
    <dbReference type="NCBI Taxonomy" id="1618334"/>
    <lineage>
        <taxon>Bacteria</taxon>
        <taxon>Candidatus Berkelbacteria</taxon>
    </lineage>
</organism>
<dbReference type="GO" id="GO:0004521">
    <property type="term" value="F:RNA endonuclease activity"/>
    <property type="evidence" value="ECO:0007669"/>
    <property type="project" value="UniProtKB-UniRule"/>
</dbReference>
<accession>A0A0G0PAY4</accession>
<sequence length="140" mass="16021">MSLFINVSGYKLVENKNITLILDSYLPNNLSTNKVSFDIVFVSKAKIQEMNKKYLNKDSATDVLSFALDQDFQTSSNLDQTINLGDVFICREMAKAKEHEINFLIVHGFLHLIGLDHSSLRQSQKWDKIEKKILTDLVIN</sequence>
<comment type="cofactor">
    <cofactor evidence="7">
        <name>Zn(2+)</name>
        <dbReference type="ChEBI" id="CHEBI:29105"/>
    </cofactor>
    <text evidence="7">Binds 1 zinc ion.</text>
</comment>
<evidence type="ECO:0000256" key="1">
    <source>
        <dbReference type="ARBA" id="ARBA00010875"/>
    </source>
</evidence>
<dbReference type="AlphaFoldDB" id="A0A0G0PAY4"/>
<dbReference type="SUPFAM" id="SSF55486">
    <property type="entry name" value="Metalloproteases ('zincins'), catalytic domain"/>
    <property type="match status" value="1"/>
</dbReference>
<keyword evidence="7" id="KW-0963">Cytoplasm</keyword>
<comment type="subcellular location">
    <subcellularLocation>
        <location evidence="7">Cytoplasm</location>
    </subcellularLocation>
</comment>
<evidence type="ECO:0000256" key="5">
    <source>
        <dbReference type="ARBA" id="ARBA00022801"/>
    </source>
</evidence>
<keyword evidence="3 7" id="KW-0479">Metal-binding</keyword>
<comment type="function">
    <text evidence="7">Single strand-specific metallo-endoribonuclease involved in late-stage 70S ribosome quality control and in maturation of the 3' terminus of the 16S rRNA.</text>
</comment>
<evidence type="ECO:0000313" key="9">
    <source>
        <dbReference type="Proteomes" id="UP000033934"/>
    </source>
</evidence>
<dbReference type="PANTHER" id="PTHR46986:SF1">
    <property type="entry name" value="ENDORIBONUCLEASE YBEY, CHLOROPLASTIC"/>
    <property type="match status" value="1"/>
</dbReference>
<evidence type="ECO:0000313" key="8">
    <source>
        <dbReference type="EMBL" id="KKQ86456.1"/>
    </source>
</evidence>
<comment type="caution">
    <text evidence="8">The sequence shown here is derived from an EMBL/GenBank/DDBJ whole genome shotgun (WGS) entry which is preliminary data.</text>
</comment>
<dbReference type="Gene3D" id="3.40.390.30">
    <property type="entry name" value="Metalloproteases ('zincins'), catalytic domain"/>
    <property type="match status" value="1"/>
</dbReference>
<comment type="similarity">
    <text evidence="1 7">Belongs to the endoribonuclease YbeY family.</text>
</comment>
<evidence type="ECO:0000256" key="4">
    <source>
        <dbReference type="ARBA" id="ARBA00022759"/>
    </source>
</evidence>
<name>A0A0G0PAY4_9BACT</name>